<accession>A0ABQ8UEI9</accession>
<sequence length="186" mass="20618">MDLPTCVLTFCLGWRDIFLLPTLPGASPPEEKLILLAFSEFPSSTLVMFTVSHQEILEDIVAVDRQELRLSPHSIFRLKEVVLQCYWQTHERDLVSTLFQHVYTSPTKSAQTAFLGRTPLKKFSGKAEGCRMFSARGASCSLFRLGSLLTTSKMCSDPCSSVYLVAEVIEKGAVCSISSARVYLAA</sequence>
<gene>
    <name evidence="1" type="ORF">PAPYR_9245</name>
</gene>
<evidence type="ECO:0000313" key="2">
    <source>
        <dbReference type="Proteomes" id="UP001141327"/>
    </source>
</evidence>
<keyword evidence="2" id="KW-1185">Reference proteome</keyword>
<organism evidence="1 2">
    <name type="scientific">Paratrimastix pyriformis</name>
    <dbReference type="NCBI Taxonomy" id="342808"/>
    <lineage>
        <taxon>Eukaryota</taxon>
        <taxon>Metamonada</taxon>
        <taxon>Preaxostyla</taxon>
        <taxon>Paratrimastigidae</taxon>
        <taxon>Paratrimastix</taxon>
    </lineage>
</organism>
<evidence type="ECO:0000313" key="1">
    <source>
        <dbReference type="EMBL" id="KAJ4455749.1"/>
    </source>
</evidence>
<name>A0ABQ8UEI9_9EUKA</name>
<dbReference type="EMBL" id="JAPMOS010000094">
    <property type="protein sequence ID" value="KAJ4455749.1"/>
    <property type="molecule type" value="Genomic_DNA"/>
</dbReference>
<dbReference type="Proteomes" id="UP001141327">
    <property type="component" value="Unassembled WGS sequence"/>
</dbReference>
<proteinExistence type="predicted"/>
<comment type="caution">
    <text evidence="1">The sequence shown here is derived from an EMBL/GenBank/DDBJ whole genome shotgun (WGS) entry which is preliminary data.</text>
</comment>
<protein>
    <submittedName>
        <fullName evidence="1">Uncharacterized protein</fullName>
    </submittedName>
</protein>
<reference evidence="1" key="1">
    <citation type="journal article" date="2022" name="bioRxiv">
        <title>Genomics of Preaxostyla Flagellates Illuminates Evolutionary Transitions and the Path Towards Mitochondrial Loss.</title>
        <authorList>
            <person name="Novak L.V.F."/>
            <person name="Treitli S.C."/>
            <person name="Pyrih J."/>
            <person name="Halakuc P."/>
            <person name="Pipaliya S.V."/>
            <person name="Vacek V."/>
            <person name="Brzon O."/>
            <person name="Soukal P."/>
            <person name="Eme L."/>
            <person name="Dacks J.B."/>
            <person name="Karnkowska A."/>
            <person name="Elias M."/>
            <person name="Hampl V."/>
        </authorList>
    </citation>
    <scope>NUCLEOTIDE SEQUENCE</scope>
    <source>
        <strain evidence="1">RCP-MX</strain>
    </source>
</reference>